<gene>
    <name evidence="8 9" type="primary">secE</name>
    <name evidence="9" type="ORF">ACFQ39_07845</name>
</gene>
<keyword evidence="6 8" id="KW-0811">Translocation</keyword>
<dbReference type="RefSeq" id="WP_377177781.1">
    <property type="nucleotide sequence ID" value="NZ_JBHTMY010000003.1"/>
</dbReference>
<dbReference type="Pfam" id="PF00584">
    <property type="entry name" value="SecE"/>
    <property type="match status" value="1"/>
</dbReference>
<evidence type="ECO:0000256" key="3">
    <source>
        <dbReference type="ARBA" id="ARBA00022692"/>
    </source>
</evidence>
<keyword evidence="10" id="KW-1185">Reference proteome</keyword>
<sequence>MNLVTYIKESFEELRTHVTWMSWPEAQRTTVVVAVFTVIFAVAVFLVDKTFQFGFEKYFDLFN</sequence>
<dbReference type="InterPro" id="IPR001901">
    <property type="entry name" value="Translocase_SecE/Sec61-g"/>
</dbReference>
<proteinExistence type="inferred from homology"/>
<dbReference type="HAMAP" id="MF_00422">
    <property type="entry name" value="SecE"/>
    <property type="match status" value="1"/>
</dbReference>
<comment type="subunit">
    <text evidence="8">Component of the Sec protein translocase complex. Heterotrimer consisting of SecY, SecE and SecG subunits. The heterotrimers can form oligomers, although 1 heterotrimer is thought to be able to translocate proteins. Interacts with the ribosome. Interacts with SecDF, and other proteins may be involved. Interacts with SecA.</text>
</comment>
<keyword evidence="8" id="KW-1003">Cell membrane</keyword>
<keyword evidence="5 8" id="KW-1133">Transmembrane helix</keyword>
<comment type="subcellular location">
    <subcellularLocation>
        <location evidence="8">Cell membrane</location>
        <topology evidence="8">Single-pass membrane protein</topology>
    </subcellularLocation>
    <subcellularLocation>
        <location evidence="1">Membrane</location>
    </subcellularLocation>
</comment>
<dbReference type="Gene3D" id="1.20.5.1030">
    <property type="entry name" value="Preprotein translocase secy subunit"/>
    <property type="match status" value="1"/>
</dbReference>
<accession>A0ABW3Y318</accession>
<keyword evidence="2 8" id="KW-0813">Transport</keyword>
<feature type="transmembrane region" description="Helical" evidence="8">
    <location>
        <begin position="29"/>
        <end position="47"/>
    </location>
</feature>
<dbReference type="Proteomes" id="UP001597201">
    <property type="component" value="Unassembled WGS sequence"/>
</dbReference>
<dbReference type="NCBIfam" id="TIGR00964">
    <property type="entry name" value="secE_bact"/>
    <property type="match status" value="1"/>
</dbReference>
<name>A0ABW3Y318_9FLAO</name>
<evidence type="ECO:0000256" key="8">
    <source>
        <dbReference type="HAMAP-Rule" id="MF_00422"/>
    </source>
</evidence>
<organism evidence="9 10">
    <name type="scientific">Namhaeicola litoreus</name>
    <dbReference type="NCBI Taxonomy" id="1052145"/>
    <lineage>
        <taxon>Bacteria</taxon>
        <taxon>Pseudomonadati</taxon>
        <taxon>Bacteroidota</taxon>
        <taxon>Flavobacteriia</taxon>
        <taxon>Flavobacteriales</taxon>
        <taxon>Flavobacteriaceae</taxon>
        <taxon>Namhaeicola</taxon>
    </lineage>
</organism>
<evidence type="ECO:0000256" key="2">
    <source>
        <dbReference type="ARBA" id="ARBA00022448"/>
    </source>
</evidence>
<keyword evidence="7 8" id="KW-0472">Membrane</keyword>
<keyword evidence="3 8" id="KW-0812">Transmembrane</keyword>
<keyword evidence="4 8" id="KW-0653">Protein transport</keyword>
<dbReference type="InterPro" id="IPR005807">
    <property type="entry name" value="SecE_bac"/>
</dbReference>
<dbReference type="InterPro" id="IPR038379">
    <property type="entry name" value="SecE_sf"/>
</dbReference>
<evidence type="ECO:0000256" key="6">
    <source>
        <dbReference type="ARBA" id="ARBA00023010"/>
    </source>
</evidence>
<comment type="caution">
    <text evidence="9">The sequence shown here is derived from an EMBL/GenBank/DDBJ whole genome shotgun (WGS) entry which is preliminary data.</text>
</comment>
<protein>
    <recommendedName>
        <fullName evidence="8">Protein translocase subunit SecE</fullName>
    </recommendedName>
</protein>
<evidence type="ECO:0000313" key="9">
    <source>
        <dbReference type="EMBL" id="MFD1315521.1"/>
    </source>
</evidence>
<comment type="similarity">
    <text evidence="8">Belongs to the SecE/SEC61-gamma family.</text>
</comment>
<evidence type="ECO:0000313" key="10">
    <source>
        <dbReference type="Proteomes" id="UP001597201"/>
    </source>
</evidence>
<evidence type="ECO:0000256" key="7">
    <source>
        <dbReference type="ARBA" id="ARBA00023136"/>
    </source>
</evidence>
<dbReference type="EMBL" id="JBHTMY010000003">
    <property type="protein sequence ID" value="MFD1315521.1"/>
    <property type="molecule type" value="Genomic_DNA"/>
</dbReference>
<reference evidence="10" key="1">
    <citation type="journal article" date="2019" name="Int. J. Syst. Evol. Microbiol.">
        <title>The Global Catalogue of Microorganisms (GCM) 10K type strain sequencing project: providing services to taxonomists for standard genome sequencing and annotation.</title>
        <authorList>
            <consortium name="The Broad Institute Genomics Platform"/>
            <consortium name="The Broad Institute Genome Sequencing Center for Infectious Disease"/>
            <person name="Wu L."/>
            <person name="Ma J."/>
        </authorList>
    </citation>
    <scope>NUCLEOTIDE SEQUENCE [LARGE SCALE GENOMIC DNA]</scope>
    <source>
        <strain evidence="10">CCUG 61485</strain>
    </source>
</reference>
<comment type="function">
    <text evidence="8">Essential subunit of the Sec protein translocation channel SecYEG. Clamps together the 2 halves of SecY. May contact the channel plug during translocation.</text>
</comment>
<evidence type="ECO:0000256" key="4">
    <source>
        <dbReference type="ARBA" id="ARBA00022927"/>
    </source>
</evidence>
<evidence type="ECO:0000256" key="1">
    <source>
        <dbReference type="ARBA" id="ARBA00004370"/>
    </source>
</evidence>
<evidence type="ECO:0000256" key="5">
    <source>
        <dbReference type="ARBA" id="ARBA00022989"/>
    </source>
</evidence>